<dbReference type="CDD" id="cd04301">
    <property type="entry name" value="NAT_SF"/>
    <property type="match status" value="1"/>
</dbReference>
<reference evidence="2 4" key="1">
    <citation type="submission" date="2019-11" db="EMBL/GenBank/DDBJ databases">
        <title>Whole-genome sequencing of Allorhizobium vitis.</title>
        <authorList>
            <person name="Gan H.M."/>
            <person name="Savka M.A."/>
        </authorList>
    </citation>
    <scope>NUCLEOTIDE SEQUENCE [LARGE SCALE GENOMIC DNA]</scope>
    <source>
        <strain evidence="2 4">AB4</strain>
    </source>
</reference>
<dbReference type="EMBL" id="MBEV02000002">
    <property type="protein sequence ID" value="MUP04005.1"/>
    <property type="molecule type" value="Genomic_DNA"/>
</dbReference>
<feature type="domain" description="N-acetyltransferase ESCO zinc-finger" evidence="1">
    <location>
        <begin position="204"/>
        <end position="232"/>
    </location>
</feature>
<evidence type="ECO:0000313" key="5">
    <source>
        <dbReference type="Proteomes" id="UP000440716"/>
    </source>
</evidence>
<sequence>MEVEGQTIRAIWDALQRPEPSDRPVPVSLATRIAETGWALTADIEDLLLMLDRRSDPPAVIDIEKFTAALNLPFRAVFSRPKHRLDDGFGHSMLSAIDAAAFCIFIERLGFRIDLTTLCARLKGAIPPVSHLSEDEISVLFYDQNRHRMPPVTLSAPHRPWRGMRTMRHKTGSGCRLEYVIDDNGEPLWLKIVAPKYRKRPETQSVTCPDCGMLYVKGLRTDEQVHRSFHRKRFAIIDPKPNRQFADALSRDLDAPWVDASSPKWKRKAVYDRALEFKRELSYDFVQWQTDPDHDSEAVGFLFSDDEDRIVGACAFRPQPAGRGDNPWRLDWIWMCPDARRRGLLGRQWDRFRQRFGVFDIEPPISEAMQAFLRKRGCAGLIR</sequence>
<protein>
    <recommendedName>
        <fullName evidence="1">N-acetyltransferase ESCO zinc-finger domain-containing protein</fullName>
    </recommendedName>
</protein>
<name>A0A1S2E912_AGRVI</name>
<evidence type="ECO:0000313" key="3">
    <source>
        <dbReference type="EMBL" id="MVA57104.1"/>
    </source>
</evidence>
<dbReference type="Proteomes" id="UP000440716">
    <property type="component" value="Unassembled WGS sequence"/>
</dbReference>
<dbReference type="EMBL" id="WPHU01000005">
    <property type="protein sequence ID" value="MVA57104.1"/>
    <property type="molecule type" value="Genomic_DNA"/>
</dbReference>
<evidence type="ECO:0000313" key="4">
    <source>
        <dbReference type="Proteomes" id="UP000175993"/>
    </source>
</evidence>
<dbReference type="SUPFAM" id="SSF55729">
    <property type="entry name" value="Acyl-CoA N-acyltransferases (Nat)"/>
    <property type="match status" value="1"/>
</dbReference>
<dbReference type="Gene3D" id="3.40.630.30">
    <property type="match status" value="1"/>
</dbReference>
<gene>
    <name evidence="2" type="ORF">BBI04_004120</name>
    <name evidence="3" type="ORF">GOZ88_13435</name>
</gene>
<reference evidence="3 5" key="2">
    <citation type="submission" date="2019-12" db="EMBL/GenBank/DDBJ databases">
        <title>Whole-genome sequencing of Allorhizobium vitis.</title>
        <authorList>
            <person name="Gan H.M."/>
            <person name="Szegedi E."/>
            <person name="Burr T."/>
            <person name="Savka M.A."/>
        </authorList>
    </citation>
    <scope>NUCLEOTIDE SEQUENCE [LARGE SCALE GENOMIC DNA]</scope>
    <source>
        <strain evidence="3 5">CG415</strain>
    </source>
</reference>
<dbReference type="InterPro" id="IPR028005">
    <property type="entry name" value="AcTrfase_ESCO_Znf_dom"/>
</dbReference>
<organism evidence="3 5">
    <name type="scientific">Agrobacterium vitis</name>
    <name type="common">Rhizobium vitis</name>
    <dbReference type="NCBI Taxonomy" id="373"/>
    <lineage>
        <taxon>Bacteria</taxon>
        <taxon>Pseudomonadati</taxon>
        <taxon>Pseudomonadota</taxon>
        <taxon>Alphaproteobacteria</taxon>
        <taxon>Hyphomicrobiales</taxon>
        <taxon>Rhizobiaceae</taxon>
        <taxon>Rhizobium/Agrobacterium group</taxon>
        <taxon>Agrobacterium</taxon>
    </lineage>
</organism>
<dbReference type="Pfam" id="PF13878">
    <property type="entry name" value="zf-C2H2_3"/>
    <property type="match status" value="1"/>
</dbReference>
<dbReference type="AlphaFoldDB" id="A0A1S2E912"/>
<proteinExistence type="predicted"/>
<dbReference type="InterPro" id="IPR016181">
    <property type="entry name" value="Acyl_CoA_acyltransferase"/>
</dbReference>
<comment type="caution">
    <text evidence="3">The sequence shown here is derived from an EMBL/GenBank/DDBJ whole genome shotgun (WGS) entry which is preliminary data.</text>
</comment>
<dbReference type="Proteomes" id="UP000175993">
    <property type="component" value="Unassembled WGS sequence"/>
</dbReference>
<dbReference type="RefSeq" id="WP_070151293.1">
    <property type="nucleotide sequence ID" value="NZ_JABAEI010000001.1"/>
</dbReference>
<dbReference type="OrthoDB" id="4247303at2"/>
<accession>A0A1S2E912</accession>
<evidence type="ECO:0000259" key="1">
    <source>
        <dbReference type="Pfam" id="PF13878"/>
    </source>
</evidence>
<evidence type="ECO:0000313" key="2">
    <source>
        <dbReference type="EMBL" id="MUP04005.1"/>
    </source>
</evidence>